<evidence type="ECO:0000313" key="3">
    <source>
        <dbReference type="Proteomes" id="UP000031599"/>
    </source>
</evidence>
<dbReference type="SUPFAM" id="SSF52540">
    <property type="entry name" value="P-loop containing nucleoside triphosphate hydrolases"/>
    <property type="match status" value="1"/>
</dbReference>
<sequence>MPPAKTRTASPQPANARATRTAVMAISNQKGGEGKTTTAVNLAASLAAAERRVLLIDLDPQGNASSSVGYPRGAATRGSYDLLLGQAELEEVVHATELPTLSVVPASPDLAGAEIELVGFERRESVLAAACERARGRAHFNWDFVILDCPPSLGILTLNALVAANSVLIPMQAKYFSLEGLGALVGTIERVKAALNPTLALEGIVFCMYDRRTNLAQQVVTEVQSHFPGQVFETMIPQNVRLSESPSFGKPALLYDIESKGAQAYLTLAKELLERRQAGQS</sequence>
<dbReference type="PANTHER" id="PTHR13696">
    <property type="entry name" value="P-LOOP CONTAINING NUCLEOSIDE TRIPHOSPHATE HYDROLASE"/>
    <property type="match status" value="1"/>
</dbReference>
<dbReference type="AlphaFoldDB" id="A0A0C2CU10"/>
<reference evidence="2 3" key="1">
    <citation type="submission" date="2014-12" db="EMBL/GenBank/DDBJ databases">
        <title>Genome assembly of Enhygromyxa salina DSM 15201.</title>
        <authorList>
            <person name="Sharma G."/>
            <person name="Subramanian S."/>
        </authorList>
    </citation>
    <scope>NUCLEOTIDE SEQUENCE [LARGE SCALE GENOMIC DNA]</scope>
    <source>
        <strain evidence="2 3">DSM 15201</strain>
    </source>
</reference>
<evidence type="ECO:0000313" key="2">
    <source>
        <dbReference type="EMBL" id="KIG14661.1"/>
    </source>
</evidence>
<dbReference type="Pfam" id="PF13614">
    <property type="entry name" value="AAA_31"/>
    <property type="match status" value="1"/>
</dbReference>
<protein>
    <submittedName>
        <fullName evidence="2">Chromosome (Plasmid) partitioning protein ParA</fullName>
    </submittedName>
</protein>
<dbReference type="EMBL" id="JMCC02000068">
    <property type="protein sequence ID" value="KIG14661.1"/>
    <property type="molecule type" value="Genomic_DNA"/>
</dbReference>
<proteinExistence type="predicted"/>
<dbReference type="InterPro" id="IPR025669">
    <property type="entry name" value="AAA_dom"/>
</dbReference>
<dbReference type="InterPro" id="IPR050678">
    <property type="entry name" value="DNA_Partitioning_ATPase"/>
</dbReference>
<evidence type="ECO:0000259" key="1">
    <source>
        <dbReference type="Pfam" id="PF13614"/>
    </source>
</evidence>
<comment type="caution">
    <text evidence="2">The sequence shown here is derived from an EMBL/GenBank/DDBJ whole genome shotgun (WGS) entry which is preliminary data.</text>
</comment>
<organism evidence="2 3">
    <name type="scientific">Enhygromyxa salina</name>
    <dbReference type="NCBI Taxonomy" id="215803"/>
    <lineage>
        <taxon>Bacteria</taxon>
        <taxon>Pseudomonadati</taxon>
        <taxon>Myxococcota</taxon>
        <taxon>Polyangia</taxon>
        <taxon>Nannocystales</taxon>
        <taxon>Nannocystaceae</taxon>
        <taxon>Enhygromyxa</taxon>
    </lineage>
</organism>
<dbReference type="CDD" id="cd02042">
    <property type="entry name" value="ParAB_family"/>
    <property type="match status" value="1"/>
</dbReference>
<dbReference type="Gene3D" id="3.40.50.300">
    <property type="entry name" value="P-loop containing nucleotide triphosphate hydrolases"/>
    <property type="match status" value="1"/>
</dbReference>
<dbReference type="FunFam" id="3.40.50.300:FF:000285">
    <property type="entry name" value="Sporulation initiation inhibitor Soj"/>
    <property type="match status" value="1"/>
</dbReference>
<accession>A0A0C2CU10</accession>
<name>A0A0C2CU10_9BACT</name>
<dbReference type="PANTHER" id="PTHR13696:SF52">
    <property type="entry name" value="PARA FAMILY PROTEIN CT_582"/>
    <property type="match status" value="1"/>
</dbReference>
<feature type="domain" description="AAA" evidence="1">
    <location>
        <begin position="23"/>
        <end position="200"/>
    </location>
</feature>
<gene>
    <name evidence="2" type="ORF">DB30_06472</name>
</gene>
<dbReference type="InterPro" id="IPR027417">
    <property type="entry name" value="P-loop_NTPase"/>
</dbReference>
<dbReference type="Proteomes" id="UP000031599">
    <property type="component" value="Unassembled WGS sequence"/>
</dbReference>